<evidence type="ECO:0000313" key="2">
    <source>
        <dbReference type="Proteomes" id="UP000177507"/>
    </source>
</evidence>
<comment type="caution">
    <text evidence="1">The sequence shown here is derived from an EMBL/GenBank/DDBJ whole genome shotgun (WGS) entry which is preliminary data.</text>
</comment>
<reference evidence="1 2" key="1">
    <citation type="journal article" date="2016" name="Nat. Commun.">
        <title>Thousands of microbial genomes shed light on interconnected biogeochemical processes in an aquifer system.</title>
        <authorList>
            <person name="Anantharaman K."/>
            <person name="Brown C.T."/>
            <person name="Hug L.A."/>
            <person name="Sharon I."/>
            <person name="Castelle C.J."/>
            <person name="Probst A.J."/>
            <person name="Thomas B.C."/>
            <person name="Singh A."/>
            <person name="Wilkins M.J."/>
            <person name="Karaoz U."/>
            <person name="Brodie E.L."/>
            <person name="Williams K.H."/>
            <person name="Hubbard S.S."/>
            <person name="Banfield J.F."/>
        </authorList>
    </citation>
    <scope>NUCLEOTIDE SEQUENCE [LARGE SCALE GENOMIC DNA]</scope>
</reference>
<protein>
    <recommendedName>
        <fullName evidence="3">Nucleoside 2-deoxyribosyltransferase</fullName>
    </recommendedName>
</protein>
<sequence>MVKICFCSSQKFRPELEKFIKNFQNISKKNMRSFIILHPEFEKKERDFELSSEKVRLENIAYRKSIPGLVYNHLFRKVKQADVVFIFNKDGYVGANTYGELFAAAIDSKLIFALDHRFLMGNYPNDLYDEPSASYLIHDIVKTPKELFEKIK</sequence>
<organism evidence="1 2">
    <name type="scientific">Candidatus Yanofskybacteria bacterium RIFCSPHIGHO2_01_FULL_44_17</name>
    <dbReference type="NCBI Taxonomy" id="1802668"/>
    <lineage>
        <taxon>Bacteria</taxon>
        <taxon>Candidatus Yanofskyibacteriota</taxon>
    </lineage>
</organism>
<dbReference type="AlphaFoldDB" id="A0A1F8ETX2"/>
<name>A0A1F8ETX2_9BACT</name>
<gene>
    <name evidence="1" type="ORF">A2831_01205</name>
</gene>
<evidence type="ECO:0000313" key="1">
    <source>
        <dbReference type="EMBL" id="OGN04301.1"/>
    </source>
</evidence>
<evidence type="ECO:0008006" key="3">
    <source>
        <dbReference type="Google" id="ProtNLM"/>
    </source>
</evidence>
<dbReference type="STRING" id="1802668.A2831_01205"/>
<dbReference type="Proteomes" id="UP000177507">
    <property type="component" value="Unassembled WGS sequence"/>
</dbReference>
<dbReference type="EMBL" id="MGJI01000022">
    <property type="protein sequence ID" value="OGN04301.1"/>
    <property type="molecule type" value="Genomic_DNA"/>
</dbReference>
<accession>A0A1F8ETX2</accession>
<proteinExistence type="predicted"/>